<accession>A0A6J7X780</accession>
<sequence>MKAGWGNGTFIADAHNPKLSLDDIRNRWKAGDYGKPRADFANEWLRLANRTPPAGRKVTM</sequence>
<protein>
    <submittedName>
        <fullName evidence="1">Uncharacterized protein</fullName>
    </submittedName>
</protein>
<gene>
    <name evidence="1" type="ORF">UFOVP368_62</name>
</gene>
<organism evidence="1">
    <name type="scientific">uncultured Caudovirales phage</name>
    <dbReference type="NCBI Taxonomy" id="2100421"/>
    <lineage>
        <taxon>Viruses</taxon>
        <taxon>Duplodnaviria</taxon>
        <taxon>Heunggongvirae</taxon>
        <taxon>Uroviricota</taxon>
        <taxon>Caudoviricetes</taxon>
        <taxon>Peduoviridae</taxon>
        <taxon>Maltschvirus</taxon>
        <taxon>Maltschvirus maltsch</taxon>
    </lineage>
</organism>
<proteinExistence type="predicted"/>
<name>A0A6J7X780_9CAUD</name>
<reference evidence="1" key="1">
    <citation type="submission" date="2020-05" db="EMBL/GenBank/DDBJ databases">
        <authorList>
            <person name="Chiriac C."/>
            <person name="Salcher M."/>
            <person name="Ghai R."/>
            <person name="Kavagutti S V."/>
        </authorList>
    </citation>
    <scope>NUCLEOTIDE SEQUENCE</scope>
</reference>
<dbReference type="EMBL" id="LR798303">
    <property type="protein sequence ID" value="CAB5223123.1"/>
    <property type="molecule type" value="Genomic_DNA"/>
</dbReference>
<evidence type="ECO:0000313" key="1">
    <source>
        <dbReference type="EMBL" id="CAB5223123.1"/>
    </source>
</evidence>